<proteinExistence type="predicted"/>
<organism evidence="3">
    <name type="scientific">Streptantibioticus silvisoli</name>
    <dbReference type="NCBI Taxonomy" id="2705255"/>
    <lineage>
        <taxon>Bacteria</taxon>
        <taxon>Bacillati</taxon>
        <taxon>Actinomycetota</taxon>
        <taxon>Actinomycetes</taxon>
        <taxon>Kitasatosporales</taxon>
        <taxon>Streptomycetaceae</taxon>
        <taxon>Streptantibioticus</taxon>
    </lineage>
</organism>
<protein>
    <submittedName>
        <fullName evidence="3">Uncharacterized protein</fullName>
    </submittedName>
</protein>
<dbReference type="EMBL" id="JAAGKO020000002">
    <property type="protein sequence ID" value="MDI5961663.1"/>
    <property type="molecule type" value="Genomic_DNA"/>
</dbReference>
<comment type="caution">
    <text evidence="3">The sequence shown here is derived from an EMBL/GenBank/DDBJ whole genome shotgun (WGS) entry which is preliminary data.</text>
</comment>
<reference evidence="3 4" key="1">
    <citation type="submission" date="2023-05" db="EMBL/GenBank/DDBJ databases">
        <title>Streptantibioticus silvisoli sp. nov., acidotolerant actinomycetes 1 from pine litter.</title>
        <authorList>
            <person name="Swiecimska M."/>
            <person name="Golinska P."/>
            <person name="Sangal V."/>
            <person name="Wachnowicz B."/>
            <person name="Goodfellow M."/>
        </authorList>
    </citation>
    <scope>NUCLEOTIDE SEQUENCE</scope>
    <source>
        <strain evidence="3">SL13</strain>
        <strain evidence="2 4">SL54</strain>
    </source>
</reference>
<accession>A0AA90H510</accession>
<evidence type="ECO:0000313" key="3">
    <source>
        <dbReference type="EMBL" id="MDI5968242.1"/>
    </source>
</evidence>
<feature type="transmembrane region" description="Helical" evidence="1">
    <location>
        <begin position="122"/>
        <end position="142"/>
    </location>
</feature>
<dbReference type="EMBL" id="JABXJJ020000002">
    <property type="protein sequence ID" value="MDI5968242.1"/>
    <property type="molecule type" value="Genomic_DNA"/>
</dbReference>
<keyword evidence="1" id="KW-1133">Transmembrane helix</keyword>
<dbReference type="RefSeq" id="WP_271317554.1">
    <property type="nucleotide sequence ID" value="NZ_JAAGKO020000002.1"/>
</dbReference>
<feature type="transmembrane region" description="Helical" evidence="1">
    <location>
        <begin position="86"/>
        <end position="110"/>
    </location>
</feature>
<keyword evidence="1" id="KW-0472">Membrane</keyword>
<gene>
    <name evidence="2" type="ORF">POF43_002815</name>
    <name evidence="3" type="ORF">POF50_002580</name>
</gene>
<evidence type="ECO:0000256" key="1">
    <source>
        <dbReference type="SAM" id="Phobius"/>
    </source>
</evidence>
<dbReference type="Proteomes" id="UP001156398">
    <property type="component" value="Unassembled WGS sequence"/>
</dbReference>
<evidence type="ECO:0000313" key="2">
    <source>
        <dbReference type="EMBL" id="MDI5961663.1"/>
    </source>
</evidence>
<dbReference type="AlphaFoldDB" id="A0AA90H510"/>
<feature type="transmembrane region" description="Helical" evidence="1">
    <location>
        <begin position="205"/>
        <end position="235"/>
    </location>
</feature>
<keyword evidence="1" id="KW-0812">Transmembrane</keyword>
<feature type="transmembrane region" description="Helical" evidence="1">
    <location>
        <begin position="247"/>
        <end position="266"/>
    </location>
</feature>
<sequence length="275" mass="28840">MTRDEGATSAGLSADEAAILGEFGYDSRYVARFARRRDGPRRLAEMVPLARAGLLPFRETPSPVSIASYRRPPAGSAALRGCLLSWLALVVVAALVVVLSVGAVVLLSRVQGERGAYYGTMMPWWAAALLVAVPLAVLDALARWRGPRAVWGEAGEHAGLLPSLLGLRPVPPGVQELACLPLLTLIPLCVAQQNARVPVIVPLELAAVLLLGACALTMVLIGGLVPVVALVAAWAGWAWIALRGPSGWATLALLGVTVVIGVPYCARMVRRVNGG</sequence>
<name>A0AA90H510_9ACTN</name>
<keyword evidence="4" id="KW-1185">Reference proteome</keyword>
<evidence type="ECO:0000313" key="4">
    <source>
        <dbReference type="Proteomes" id="UP001156398"/>
    </source>
</evidence>